<accession>A0A9N9JR40</accession>
<comment type="caution">
    <text evidence="2">The sequence shown here is derived from an EMBL/GenBank/DDBJ whole genome shotgun (WGS) entry which is preliminary data.</text>
</comment>
<gene>
    <name evidence="2" type="ORF">RFULGI_LOCUS16825</name>
</gene>
<proteinExistence type="predicted"/>
<name>A0A9N9JR40_9GLOM</name>
<protein>
    <submittedName>
        <fullName evidence="2">12095_t:CDS:1</fullName>
    </submittedName>
</protein>
<dbReference type="AlphaFoldDB" id="A0A9N9JR40"/>
<keyword evidence="3" id="KW-1185">Reference proteome</keyword>
<evidence type="ECO:0000256" key="1">
    <source>
        <dbReference type="SAM" id="MobiDB-lite"/>
    </source>
</evidence>
<feature type="region of interest" description="Disordered" evidence="1">
    <location>
        <begin position="55"/>
        <end position="105"/>
    </location>
</feature>
<feature type="non-terminal residue" evidence="2">
    <location>
        <position position="105"/>
    </location>
</feature>
<dbReference type="EMBL" id="CAJVPZ010062239">
    <property type="protein sequence ID" value="CAG8791903.1"/>
    <property type="molecule type" value="Genomic_DNA"/>
</dbReference>
<feature type="compositionally biased region" description="Polar residues" evidence="1">
    <location>
        <begin position="55"/>
        <end position="67"/>
    </location>
</feature>
<organism evidence="2 3">
    <name type="scientific">Racocetra fulgida</name>
    <dbReference type="NCBI Taxonomy" id="60492"/>
    <lineage>
        <taxon>Eukaryota</taxon>
        <taxon>Fungi</taxon>
        <taxon>Fungi incertae sedis</taxon>
        <taxon>Mucoromycota</taxon>
        <taxon>Glomeromycotina</taxon>
        <taxon>Glomeromycetes</taxon>
        <taxon>Diversisporales</taxon>
        <taxon>Gigasporaceae</taxon>
        <taxon>Racocetra</taxon>
    </lineage>
</organism>
<reference evidence="2" key="1">
    <citation type="submission" date="2021-06" db="EMBL/GenBank/DDBJ databases">
        <authorList>
            <person name="Kallberg Y."/>
            <person name="Tangrot J."/>
            <person name="Rosling A."/>
        </authorList>
    </citation>
    <scope>NUCLEOTIDE SEQUENCE</scope>
    <source>
        <strain evidence="2">IN212</strain>
    </source>
</reference>
<evidence type="ECO:0000313" key="3">
    <source>
        <dbReference type="Proteomes" id="UP000789396"/>
    </source>
</evidence>
<dbReference type="Proteomes" id="UP000789396">
    <property type="component" value="Unassembled WGS sequence"/>
</dbReference>
<evidence type="ECO:0000313" key="2">
    <source>
        <dbReference type="EMBL" id="CAG8791903.1"/>
    </source>
</evidence>
<sequence length="105" mass="12252">IHADLNKNIKSQDPEYINNKDFDSFNKLLSNNIENSQLQNSCSCSESQYSCLQSPKHSQHFHSQSPKHSQHFHLRSPRQSQHSHAQYDGLRKSYNEERADVLTQQ</sequence>
<feature type="compositionally biased region" description="Basic and acidic residues" evidence="1">
    <location>
        <begin position="89"/>
        <end position="105"/>
    </location>
</feature>
<feature type="non-terminal residue" evidence="2">
    <location>
        <position position="1"/>
    </location>
</feature>